<dbReference type="PROSITE" id="PS01232">
    <property type="entry name" value="PNP_UDP_1"/>
    <property type="match status" value="1"/>
</dbReference>
<keyword evidence="4" id="KW-0328">Glycosyltransferase</keyword>
<dbReference type="RefSeq" id="WP_126776648.1">
    <property type="nucleotide sequence ID" value="NZ_PIPM01000004.1"/>
</dbReference>
<dbReference type="SUPFAM" id="SSF53167">
    <property type="entry name" value="Purine and uridine phosphorylases"/>
    <property type="match status" value="1"/>
</dbReference>
<gene>
    <name evidence="8" type="primary">deoD</name>
    <name evidence="8" type="ORF">CWE11_05745</name>
</gene>
<dbReference type="NCBIfam" id="NF004489">
    <property type="entry name" value="PRK05819.1"/>
    <property type="match status" value="1"/>
</dbReference>
<dbReference type="PANTHER" id="PTHR43691:SF11">
    <property type="entry name" value="FI09636P-RELATED"/>
    <property type="match status" value="1"/>
</dbReference>
<dbReference type="CDD" id="cd09006">
    <property type="entry name" value="PNP_EcPNPI-like"/>
    <property type="match status" value="1"/>
</dbReference>
<sequence length="233" mass="25744">MTPHIEAAPGAFAKTVLMPGDPLRAQFIATNYLENVREINRVRNMFAYTGTFRGKPVSVMGSGMGMPSIGIYSWELFKEYDVERIIRIGSCGAYTEDLALYDVVLATHVYSETSFGQTQNGESSPYRKPSSALNHALIQCAHALDIPLKTGTIHSCDVFYRENFEDFRRIYADFGAICVEMEAFALFHNAQVLGKEAACILTVSDNLVTQEAASAEARQTAFTRMMDVALGVL</sequence>
<comment type="caution">
    <text evidence="8">The sequence shown here is derived from an EMBL/GenBank/DDBJ whole genome shotgun (WGS) entry which is preliminary data.</text>
</comment>
<keyword evidence="5" id="KW-0808">Transferase</keyword>
<dbReference type="GO" id="GO:0004731">
    <property type="term" value="F:purine-nucleoside phosphorylase activity"/>
    <property type="evidence" value="ECO:0007669"/>
    <property type="project" value="InterPro"/>
</dbReference>
<dbReference type="OrthoDB" id="9782889at2"/>
<evidence type="ECO:0000313" key="8">
    <source>
        <dbReference type="EMBL" id="RUO34231.1"/>
    </source>
</evidence>
<dbReference type="Pfam" id="PF01048">
    <property type="entry name" value="PNP_UDP_1"/>
    <property type="match status" value="1"/>
</dbReference>
<protein>
    <recommendedName>
        <fullName evidence="3">Uridine phosphorylase</fullName>
        <ecNumber evidence="2">2.4.2.3</ecNumber>
    </recommendedName>
</protein>
<dbReference type="Gene3D" id="3.40.50.1580">
    <property type="entry name" value="Nucleoside phosphorylase domain"/>
    <property type="match status" value="1"/>
</dbReference>
<dbReference type="EC" id="2.4.2.3" evidence="2"/>
<organism evidence="8 9">
    <name type="scientific">Aliidiomarina sanyensis</name>
    <dbReference type="NCBI Taxonomy" id="1249555"/>
    <lineage>
        <taxon>Bacteria</taxon>
        <taxon>Pseudomonadati</taxon>
        <taxon>Pseudomonadota</taxon>
        <taxon>Gammaproteobacteria</taxon>
        <taxon>Alteromonadales</taxon>
        <taxon>Idiomarinaceae</taxon>
        <taxon>Aliidiomarina</taxon>
    </lineage>
</organism>
<evidence type="ECO:0000313" key="9">
    <source>
        <dbReference type="Proteomes" id="UP000288405"/>
    </source>
</evidence>
<dbReference type="NCBIfam" id="TIGR00107">
    <property type="entry name" value="deoD"/>
    <property type="match status" value="1"/>
</dbReference>
<dbReference type="InterPro" id="IPR000845">
    <property type="entry name" value="Nucleoside_phosphorylase_d"/>
</dbReference>
<evidence type="ECO:0000256" key="2">
    <source>
        <dbReference type="ARBA" id="ARBA00011888"/>
    </source>
</evidence>
<dbReference type="PANTHER" id="PTHR43691">
    <property type="entry name" value="URIDINE PHOSPHORYLASE"/>
    <property type="match status" value="1"/>
</dbReference>
<dbReference type="GO" id="GO:0004850">
    <property type="term" value="F:uridine phosphorylase activity"/>
    <property type="evidence" value="ECO:0007669"/>
    <property type="project" value="UniProtKB-EC"/>
</dbReference>
<name>A0A432WKH0_9GAMM</name>
<dbReference type="InterPro" id="IPR018016">
    <property type="entry name" value="Nucleoside_phosphorylase_CS"/>
</dbReference>
<evidence type="ECO:0000256" key="1">
    <source>
        <dbReference type="ARBA" id="ARBA00010456"/>
    </source>
</evidence>
<evidence type="ECO:0000256" key="5">
    <source>
        <dbReference type="ARBA" id="ARBA00022679"/>
    </source>
</evidence>
<evidence type="ECO:0000256" key="3">
    <source>
        <dbReference type="ARBA" id="ARBA00021980"/>
    </source>
</evidence>
<dbReference type="EMBL" id="PIPM01000004">
    <property type="protein sequence ID" value="RUO34231.1"/>
    <property type="molecule type" value="Genomic_DNA"/>
</dbReference>
<dbReference type="GO" id="GO:0005829">
    <property type="term" value="C:cytosol"/>
    <property type="evidence" value="ECO:0007669"/>
    <property type="project" value="TreeGrafter"/>
</dbReference>
<dbReference type="InterPro" id="IPR035994">
    <property type="entry name" value="Nucleoside_phosphorylase_sf"/>
</dbReference>
<dbReference type="GO" id="GO:0009164">
    <property type="term" value="P:nucleoside catabolic process"/>
    <property type="evidence" value="ECO:0007669"/>
    <property type="project" value="UniProtKB-ARBA"/>
</dbReference>
<keyword evidence="9" id="KW-1185">Reference proteome</keyword>
<accession>A0A432WKH0</accession>
<proteinExistence type="inferred from homology"/>
<dbReference type="InterPro" id="IPR004402">
    <property type="entry name" value="DeoD-type"/>
</dbReference>
<dbReference type="Proteomes" id="UP000288405">
    <property type="component" value="Unassembled WGS sequence"/>
</dbReference>
<comment type="catalytic activity">
    <reaction evidence="6">
        <text>uridine + phosphate = alpha-D-ribose 1-phosphate + uracil</text>
        <dbReference type="Rhea" id="RHEA:24388"/>
        <dbReference type="ChEBI" id="CHEBI:16704"/>
        <dbReference type="ChEBI" id="CHEBI:17568"/>
        <dbReference type="ChEBI" id="CHEBI:43474"/>
        <dbReference type="ChEBI" id="CHEBI:57720"/>
        <dbReference type="EC" id="2.4.2.3"/>
    </reaction>
</comment>
<evidence type="ECO:0000256" key="4">
    <source>
        <dbReference type="ARBA" id="ARBA00022676"/>
    </source>
</evidence>
<reference evidence="8 9" key="1">
    <citation type="journal article" date="2011" name="Front. Microbiol.">
        <title>Genomic signatures of strain selection and enhancement in Bacillus atrophaeus var. globigii, a historical biowarfare simulant.</title>
        <authorList>
            <person name="Gibbons H.S."/>
            <person name="Broomall S.M."/>
            <person name="McNew L.A."/>
            <person name="Daligault H."/>
            <person name="Chapman C."/>
            <person name="Bruce D."/>
            <person name="Karavis M."/>
            <person name="Krepps M."/>
            <person name="McGregor P.A."/>
            <person name="Hong C."/>
            <person name="Park K.H."/>
            <person name="Akmal A."/>
            <person name="Feldman A."/>
            <person name="Lin J.S."/>
            <person name="Chang W.E."/>
            <person name="Higgs B.W."/>
            <person name="Demirev P."/>
            <person name="Lindquist J."/>
            <person name="Liem A."/>
            <person name="Fochler E."/>
            <person name="Read T.D."/>
            <person name="Tapia R."/>
            <person name="Johnson S."/>
            <person name="Bishop-Lilly K.A."/>
            <person name="Detter C."/>
            <person name="Han C."/>
            <person name="Sozhamannan S."/>
            <person name="Rosenzweig C.N."/>
            <person name="Skowronski E.W."/>
        </authorList>
    </citation>
    <scope>NUCLEOTIDE SEQUENCE [LARGE SCALE GENOMIC DNA]</scope>
    <source>
        <strain evidence="8 9">GYP-17</strain>
    </source>
</reference>
<evidence type="ECO:0000256" key="6">
    <source>
        <dbReference type="ARBA" id="ARBA00048447"/>
    </source>
</evidence>
<comment type="similarity">
    <text evidence="1">Belongs to the PNP/UDP phosphorylase family.</text>
</comment>
<dbReference type="AlphaFoldDB" id="A0A432WKH0"/>
<evidence type="ECO:0000259" key="7">
    <source>
        <dbReference type="Pfam" id="PF01048"/>
    </source>
</evidence>
<feature type="domain" description="Nucleoside phosphorylase" evidence="7">
    <location>
        <begin position="15"/>
        <end position="218"/>
    </location>
</feature>